<dbReference type="InterPro" id="IPR000362">
    <property type="entry name" value="Fumarate_lyase_fam"/>
</dbReference>
<dbReference type="InterPro" id="IPR008948">
    <property type="entry name" value="L-Aspartase-like"/>
</dbReference>
<keyword evidence="3" id="KW-0658">Purine biosynthesis</keyword>
<dbReference type="SMART" id="SM00998">
    <property type="entry name" value="ADSL_C"/>
    <property type="match status" value="1"/>
</dbReference>
<dbReference type="AlphaFoldDB" id="A0A345XQ71"/>
<dbReference type="Proteomes" id="UP000254425">
    <property type="component" value="Chromosome"/>
</dbReference>
<dbReference type="EMBL" id="CP031320">
    <property type="protein sequence ID" value="AXK33787.1"/>
    <property type="molecule type" value="Genomic_DNA"/>
</dbReference>
<dbReference type="EC" id="4.3.2.2" evidence="2 3"/>
<dbReference type="UniPathway" id="UPA00074">
    <property type="reaction ID" value="UER00132"/>
</dbReference>
<dbReference type="NCBIfam" id="TIGR00928">
    <property type="entry name" value="purB"/>
    <property type="match status" value="1"/>
</dbReference>
<comment type="pathway">
    <text evidence="3">Purine metabolism; AMP biosynthesis via de novo pathway; AMP from IMP: step 2/2.</text>
</comment>
<sequence>MTEKPRIPNVLAGRYASTELAVLWSPEHKVRLERRLWLAVLRAQRDLGIEVPDGALAAYERVLEQVDLASIAEREKVTRHDVKARIEEFNALAGHEQIHKGMTSRDLTENVEQLQIRLSLEHVRDRTVALLARLGKLAAEHAELVLTGRSHNVAAQATTLGKRFATAADELLAAHERLEDLIGRYPLRGIKGPVGTAQDMLDLLGGDQERLAELERRTAGHLGFPRAFTSVGQVYPRSLDYDVVTALVQLAAAPSSLAKTIRLMAGQELVTEGFKEGQVGSSAMPHKMNTRSCERVNGLAVVLRGYASMTGELAGDQWNEGDVSCSVVRRVALPDAFFAYDGLLETFLTVLDEFGAFPAVVARELDRFLPFLATTKVLMGSVRAGVGRETAYQAIKEHAVAAALELRAGAERNGLLDRLAADTRVPLDRGELDALMADRLSFTGAAAQQVAAVVARIEDVTKRYPEAAAYTPGSIL</sequence>
<dbReference type="GO" id="GO:0004018">
    <property type="term" value="F:N6-(1,2-dicarboxyethyl)AMP AMP-lyase (fumarate-forming) activity"/>
    <property type="evidence" value="ECO:0007669"/>
    <property type="project" value="UniProtKB-UniRule"/>
</dbReference>
<dbReference type="InterPro" id="IPR022761">
    <property type="entry name" value="Fumarate_lyase_N"/>
</dbReference>
<dbReference type="PRINTS" id="PR00149">
    <property type="entry name" value="FUMRATELYASE"/>
</dbReference>
<keyword evidence="6" id="KW-1185">Reference proteome</keyword>
<dbReference type="Gene3D" id="1.20.200.10">
    <property type="entry name" value="Fumarase/aspartase (Central domain)"/>
    <property type="match status" value="1"/>
</dbReference>
<evidence type="ECO:0000313" key="5">
    <source>
        <dbReference type="EMBL" id="AXK33787.1"/>
    </source>
</evidence>
<dbReference type="GO" id="GO:0070626">
    <property type="term" value="F:(S)-2-(5-amino-1-(5-phospho-D-ribosyl)imidazole-4-carboxamido) succinate lyase (fumarate-forming) activity"/>
    <property type="evidence" value="ECO:0007669"/>
    <property type="project" value="TreeGrafter"/>
</dbReference>
<evidence type="ECO:0000256" key="3">
    <source>
        <dbReference type="RuleBase" id="RU361172"/>
    </source>
</evidence>
<evidence type="ECO:0000313" key="6">
    <source>
        <dbReference type="Proteomes" id="UP000254425"/>
    </source>
</evidence>
<gene>
    <name evidence="5" type="ORF">DVA86_15095</name>
</gene>
<dbReference type="InterPro" id="IPR020557">
    <property type="entry name" value="Fumarate_lyase_CS"/>
</dbReference>
<dbReference type="InterPro" id="IPR019468">
    <property type="entry name" value="AdenyloSucc_lyase_C"/>
</dbReference>
<evidence type="ECO:0000256" key="1">
    <source>
        <dbReference type="ARBA" id="ARBA00023239"/>
    </source>
</evidence>
<dbReference type="PANTHER" id="PTHR43172">
    <property type="entry name" value="ADENYLOSUCCINATE LYASE"/>
    <property type="match status" value="1"/>
</dbReference>
<dbReference type="RefSeq" id="WP_208878844.1">
    <property type="nucleotide sequence ID" value="NZ_CP031320.1"/>
</dbReference>
<reference evidence="5 6" key="1">
    <citation type="submission" date="2018-07" db="EMBL/GenBank/DDBJ databases">
        <title>Draft genome of the type strain Streptomyces armeniacus ATCC 15676.</title>
        <authorList>
            <person name="Labana P."/>
            <person name="Gosse J.T."/>
            <person name="Boddy C.N."/>
        </authorList>
    </citation>
    <scope>NUCLEOTIDE SEQUENCE [LARGE SCALE GENOMIC DNA]</scope>
    <source>
        <strain evidence="5 6">ATCC 15676</strain>
    </source>
</reference>
<dbReference type="Pfam" id="PF00206">
    <property type="entry name" value="Lyase_1"/>
    <property type="match status" value="1"/>
</dbReference>
<dbReference type="KEGG" id="sarm:DVA86_15095"/>
<evidence type="ECO:0000256" key="2">
    <source>
        <dbReference type="NCBIfam" id="TIGR00928"/>
    </source>
</evidence>
<dbReference type="Pfam" id="PF10397">
    <property type="entry name" value="ADSL_C"/>
    <property type="match status" value="1"/>
</dbReference>
<comment type="catalytic activity">
    <reaction evidence="3">
        <text>N(6)-(1,2-dicarboxyethyl)-AMP = fumarate + AMP</text>
        <dbReference type="Rhea" id="RHEA:16853"/>
        <dbReference type="ChEBI" id="CHEBI:29806"/>
        <dbReference type="ChEBI" id="CHEBI:57567"/>
        <dbReference type="ChEBI" id="CHEBI:456215"/>
        <dbReference type="EC" id="4.3.2.2"/>
    </reaction>
</comment>
<feature type="domain" description="Adenylosuccinate lyase C-terminal" evidence="4">
    <location>
        <begin position="369"/>
        <end position="454"/>
    </location>
</feature>
<comment type="pathway">
    <text evidence="3">Purine metabolism; IMP biosynthesis via de novo pathway; 5-amino-1-(5-phospho-D-ribosyl)imidazole-4-carboxamide from 5-amino-1-(5-phospho-D-ribosyl)imidazole-4-carboxylate: step 2/2.</text>
</comment>
<comment type="catalytic activity">
    <reaction evidence="3">
        <text>(2S)-2-[5-amino-1-(5-phospho-beta-D-ribosyl)imidazole-4-carboxamido]succinate = 5-amino-1-(5-phospho-beta-D-ribosyl)imidazole-4-carboxamide + fumarate</text>
        <dbReference type="Rhea" id="RHEA:23920"/>
        <dbReference type="ChEBI" id="CHEBI:29806"/>
        <dbReference type="ChEBI" id="CHEBI:58443"/>
        <dbReference type="ChEBI" id="CHEBI:58475"/>
        <dbReference type="EC" id="4.3.2.2"/>
    </reaction>
</comment>
<keyword evidence="1 3" id="KW-0456">Lyase</keyword>
<accession>A0A345XQ71</accession>
<organism evidence="5 6">
    <name type="scientific">Streptomyces armeniacus</name>
    <dbReference type="NCBI Taxonomy" id="83291"/>
    <lineage>
        <taxon>Bacteria</taxon>
        <taxon>Bacillati</taxon>
        <taxon>Actinomycetota</taxon>
        <taxon>Actinomycetes</taxon>
        <taxon>Kitasatosporales</taxon>
        <taxon>Streptomycetaceae</taxon>
        <taxon>Streptomyces</taxon>
    </lineage>
</organism>
<evidence type="ECO:0000259" key="4">
    <source>
        <dbReference type="SMART" id="SM00998"/>
    </source>
</evidence>
<proteinExistence type="inferred from homology"/>
<dbReference type="SUPFAM" id="SSF48557">
    <property type="entry name" value="L-aspartase-like"/>
    <property type="match status" value="1"/>
</dbReference>
<dbReference type="InterPro" id="IPR004769">
    <property type="entry name" value="Pur_lyase"/>
</dbReference>
<dbReference type="UniPathway" id="UPA00075">
    <property type="reaction ID" value="UER00336"/>
</dbReference>
<dbReference type="Gene3D" id="1.10.40.30">
    <property type="entry name" value="Fumarase/aspartase (C-terminal domain)"/>
    <property type="match status" value="1"/>
</dbReference>
<dbReference type="PANTHER" id="PTHR43172:SF1">
    <property type="entry name" value="ADENYLOSUCCINATE LYASE"/>
    <property type="match status" value="1"/>
</dbReference>
<dbReference type="GO" id="GO:0044208">
    <property type="term" value="P:'de novo' AMP biosynthetic process"/>
    <property type="evidence" value="ECO:0007669"/>
    <property type="project" value="UniProtKB-UniPathway"/>
</dbReference>
<comment type="similarity">
    <text evidence="3">Belongs to the lyase 1 family. Adenylosuccinate lyase subfamily.</text>
</comment>
<dbReference type="PROSITE" id="PS00163">
    <property type="entry name" value="FUMARATE_LYASES"/>
    <property type="match status" value="1"/>
</dbReference>
<name>A0A345XQ71_9ACTN</name>
<protein>
    <recommendedName>
        <fullName evidence="2 3">Adenylosuccinate lyase</fullName>
        <shortName evidence="3">ASL</shortName>
        <ecNumber evidence="2 3">4.3.2.2</ecNumber>
    </recommendedName>
    <alternativeName>
        <fullName evidence="3">Adenylosuccinase</fullName>
    </alternativeName>
</protein>
<dbReference type="Gene3D" id="1.10.275.60">
    <property type="match status" value="1"/>
</dbReference>
<dbReference type="GO" id="GO:0006189">
    <property type="term" value="P:'de novo' IMP biosynthetic process"/>
    <property type="evidence" value="ECO:0007669"/>
    <property type="project" value="UniProtKB-UniPathway"/>
</dbReference>
<dbReference type="GO" id="GO:0005829">
    <property type="term" value="C:cytosol"/>
    <property type="evidence" value="ECO:0007669"/>
    <property type="project" value="TreeGrafter"/>
</dbReference>